<dbReference type="PANTHER" id="PTHR34414">
    <property type="entry name" value="HET DOMAIN-CONTAINING PROTEIN-RELATED"/>
    <property type="match status" value="1"/>
</dbReference>
<name>A0A9P8CTM8_MORAP</name>
<reference evidence="2" key="1">
    <citation type="submission" date="2021-07" db="EMBL/GenBank/DDBJ databases">
        <title>Draft genome of Mortierella alpina, strain LL118, isolated from an aspen leaf litter sample.</title>
        <authorList>
            <person name="Yang S."/>
            <person name="Vinatzer B.A."/>
        </authorList>
    </citation>
    <scope>NUCLEOTIDE SEQUENCE</scope>
    <source>
        <strain evidence="2">LL118</strain>
    </source>
</reference>
<proteinExistence type="predicted"/>
<keyword evidence="1" id="KW-0472">Membrane</keyword>
<keyword evidence="1" id="KW-1133">Transmembrane helix</keyword>
<comment type="caution">
    <text evidence="2">The sequence shown here is derived from an EMBL/GenBank/DDBJ whole genome shotgun (WGS) entry which is preliminary data.</text>
</comment>
<feature type="transmembrane region" description="Helical" evidence="1">
    <location>
        <begin position="244"/>
        <end position="266"/>
    </location>
</feature>
<dbReference type="EMBL" id="JAIFTL010000767">
    <property type="protein sequence ID" value="KAG9319058.1"/>
    <property type="molecule type" value="Genomic_DNA"/>
</dbReference>
<sequence>MSTTTIHVSPGYPPLELFALASELHSPSHSSILTPPLFFDEEINAVSEGPSFKDVTLDVVRFGRKHLIPEEANKIASDLWKAGRLSEYTRSLTAFQCLGHSFVVTLDIKLHLVWDSRSKIMFLKPLPAWCTNHTIVEVMRKNDIELYENLIGFLFSYSRLIRSRHDFELAKKTSLIWTEVEWEGWRHFVNNFQTKIPPEMLHGRYRYGPLRLDRLNLIKRTNFRSPGLFYHNVYPSYGAYFEGYFQVAVLVFAFLSIMLSCGQLLLGIADRPVYMDGLFYYVSFMSFWITIGTIGVITLHPVTLAFASGPMKFVRRFMRAVTLR</sequence>
<dbReference type="InterPro" id="IPR046536">
    <property type="entry name" value="DUF6601"/>
</dbReference>
<protein>
    <submittedName>
        <fullName evidence="2">Uncharacterized protein</fullName>
    </submittedName>
</protein>
<dbReference type="Proteomes" id="UP000717515">
    <property type="component" value="Unassembled WGS sequence"/>
</dbReference>
<organism evidence="2 3">
    <name type="scientific">Mortierella alpina</name>
    <name type="common">Oleaginous fungus</name>
    <name type="synonym">Mortierella renispora</name>
    <dbReference type="NCBI Taxonomy" id="64518"/>
    <lineage>
        <taxon>Eukaryota</taxon>
        <taxon>Fungi</taxon>
        <taxon>Fungi incertae sedis</taxon>
        <taxon>Mucoromycota</taxon>
        <taxon>Mortierellomycotina</taxon>
        <taxon>Mortierellomycetes</taxon>
        <taxon>Mortierellales</taxon>
        <taxon>Mortierellaceae</taxon>
        <taxon>Mortierella</taxon>
    </lineage>
</organism>
<evidence type="ECO:0000313" key="3">
    <source>
        <dbReference type="Proteomes" id="UP000717515"/>
    </source>
</evidence>
<accession>A0A9P8CTM8</accession>
<dbReference type="Pfam" id="PF20246">
    <property type="entry name" value="DUF6601"/>
    <property type="match status" value="1"/>
</dbReference>
<keyword evidence="1" id="KW-0812">Transmembrane</keyword>
<dbReference type="AlphaFoldDB" id="A0A9P8CTM8"/>
<evidence type="ECO:0000256" key="1">
    <source>
        <dbReference type="SAM" id="Phobius"/>
    </source>
</evidence>
<dbReference type="PANTHER" id="PTHR34414:SF1">
    <property type="entry name" value="SUBTILISIN-LIKE SERINE PROTEASE"/>
    <property type="match status" value="1"/>
</dbReference>
<gene>
    <name evidence="2" type="ORF">KVV02_002818</name>
</gene>
<evidence type="ECO:0000313" key="2">
    <source>
        <dbReference type="EMBL" id="KAG9319058.1"/>
    </source>
</evidence>
<feature type="transmembrane region" description="Helical" evidence="1">
    <location>
        <begin position="278"/>
        <end position="307"/>
    </location>
</feature>